<evidence type="ECO:0000256" key="1">
    <source>
        <dbReference type="SAM" id="Phobius"/>
    </source>
</evidence>
<sequence>MVNIFSELMNPGPFFRIQFPPCFFSVFASGWPSIYWLLSCCSFKQGKGINSRNWLMSGSENGTALVARCIFAELPHEICKIKELRTPFPYLHSKSLIRKHMYQTQNSLKRLYGNLFETYFVVLIGVCELRRMQLYSRFTEF</sequence>
<keyword evidence="1" id="KW-0812">Transmembrane</keyword>
<keyword evidence="3" id="KW-1185">Reference proteome</keyword>
<reference evidence="2 3" key="1">
    <citation type="submission" date="2021-06" db="EMBL/GenBank/DDBJ databases">
        <title>Caerostris extrusa draft genome.</title>
        <authorList>
            <person name="Kono N."/>
            <person name="Arakawa K."/>
        </authorList>
    </citation>
    <scope>NUCLEOTIDE SEQUENCE [LARGE SCALE GENOMIC DNA]</scope>
</reference>
<dbReference type="EMBL" id="BPLR01006409">
    <property type="protein sequence ID" value="GIY09633.1"/>
    <property type="molecule type" value="Genomic_DNA"/>
</dbReference>
<feature type="transmembrane region" description="Helical" evidence="1">
    <location>
        <begin position="17"/>
        <end position="38"/>
    </location>
</feature>
<name>A0AAV4QQ13_CAEEX</name>
<evidence type="ECO:0000313" key="2">
    <source>
        <dbReference type="EMBL" id="GIY09633.1"/>
    </source>
</evidence>
<organism evidence="2 3">
    <name type="scientific">Caerostris extrusa</name>
    <name type="common">Bark spider</name>
    <name type="synonym">Caerostris bankana</name>
    <dbReference type="NCBI Taxonomy" id="172846"/>
    <lineage>
        <taxon>Eukaryota</taxon>
        <taxon>Metazoa</taxon>
        <taxon>Ecdysozoa</taxon>
        <taxon>Arthropoda</taxon>
        <taxon>Chelicerata</taxon>
        <taxon>Arachnida</taxon>
        <taxon>Araneae</taxon>
        <taxon>Araneomorphae</taxon>
        <taxon>Entelegynae</taxon>
        <taxon>Araneoidea</taxon>
        <taxon>Araneidae</taxon>
        <taxon>Caerostris</taxon>
    </lineage>
</organism>
<keyword evidence="1" id="KW-0472">Membrane</keyword>
<dbReference type="Proteomes" id="UP001054945">
    <property type="component" value="Unassembled WGS sequence"/>
</dbReference>
<protein>
    <submittedName>
        <fullName evidence="2">Uncharacterized protein</fullName>
    </submittedName>
</protein>
<dbReference type="AlphaFoldDB" id="A0AAV4QQ13"/>
<accession>A0AAV4QQ13</accession>
<evidence type="ECO:0000313" key="3">
    <source>
        <dbReference type="Proteomes" id="UP001054945"/>
    </source>
</evidence>
<keyword evidence="1" id="KW-1133">Transmembrane helix</keyword>
<gene>
    <name evidence="2" type="ORF">CEXT_653021</name>
</gene>
<proteinExistence type="predicted"/>
<comment type="caution">
    <text evidence="2">The sequence shown here is derived from an EMBL/GenBank/DDBJ whole genome shotgun (WGS) entry which is preliminary data.</text>
</comment>